<dbReference type="PANTHER" id="PTHR11078:SF3">
    <property type="entry name" value="ANTITERMINATION NUSB DOMAIN-CONTAINING PROTEIN"/>
    <property type="match status" value="1"/>
</dbReference>
<evidence type="ECO:0000259" key="8">
    <source>
        <dbReference type="Pfam" id="PF01029"/>
    </source>
</evidence>
<keyword evidence="5 6" id="KW-0804">Transcription</keyword>
<accession>A0A367YZ09</accession>
<evidence type="ECO:0000256" key="1">
    <source>
        <dbReference type="ARBA" id="ARBA00005952"/>
    </source>
</evidence>
<comment type="caution">
    <text evidence="9">The sequence shown here is derived from an EMBL/GenBank/DDBJ whole genome shotgun (WGS) entry which is preliminary data.</text>
</comment>
<dbReference type="NCBIfam" id="TIGR01951">
    <property type="entry name" value="nusB"/>
    <property type="match status" value="1"/>
</dbReference>
<reference evidence="9 10" key="1">
    <citation type="submission" date="2018-07" db="EMBL/GenBank/DDBJ databases">
        <title>Desertimonas flava gen. nov. sp. nov.</title>
        <authorList>
            <person name="Liu S."/>
        </authorList>
    </citation>
    <scope>NUCLEOTIDE SEQUENCE [LARGE SCALE GENOMIC DNA]</scope>
    <source>
        <strain evidence="9 10">16Sb5-5</strain>
    </source>
</reference>
<evidence type="ECO:0000256" key="6">
    <source>
        <dbReference type="HAMAP-Rule" id="MF_00073"/>
    </source>
</evidence>
<feature type="region of interest" description="Disordered" evidence="7">
    <location>
        <begin position="1"/>
        <end position="24"/>
    </location>
</feature>
<evidence type="ECO:0000256" key="7">
    <source>
        <dbReference type="SAM" id="MobiDB-lite"/>
    </source>
</evidence>
<keyword evidence="4 6" id="KW-0805">Transcription regulation</keyword>
<evidence type="ECO:0000313" key="9">
    <source>
        <dbReference type="EMBL" id="RCK71153.1"/>
    </source>
</evidence>
<evidence type="ECO:0000256" key="4">
    <source>
        <dbReference type="ARBA" id="ARBA00023015"/>
    </source>
</evidence>
<dbReference type="PANTHER" id="PTHR11078">
    <property type="entry name" value="N UTILIZATION SUBSTANCE PROTEIN B-RELATED"/>
    <property type="match status" value="1"/>
</dbReference>
<dbReference type="Pfam" id="PF01029">
    <property type="entry name" value="NusB"/>
    <property type="match status" value="1"/>
</dbReference>
<evidence type="ECO:0000256" key="3">
    <source>
        <dbReference type="ARBA" id="ARBA00022884"/>
    </source>
</evidence>
<name>A0A367YZ09_9ACTN</name>
<sequence length="166" mass="18374">MTRVTAPRPRPSGPRTRLSTRSKARKRAVDILFEAELRGGDPLATLEERTQAADPPVREFTRELVRGVVSYQREIDGRIRSVLRPGWTLERMPRVDRNVARIAVYELDWTDMATSVAVSEAVALVQDLSTDDSPAFLNGVLSAIAADRPVPDPSGPDEERRPATGD</sequence>
<comment type="similarity">
    <text evidence="1 6">Belongs to the NusB family.</text>
</comment>
<dbReference type="GO" id="GO:0006353">
    <property type="term" value="P:DNA-templated transcription termination"/>
    <property type="evidence" value="ECO:0007669"/>
    <property type="project" value="UniProtKB-UniRule"/>
</dbReference>
<dbReference type="Proteomes" id="UP000252770">
    <property type="component" value="Unassembled WGS sequence"/>
</dbReference>
<evidence type="ECO:0000256" key="2">
    <source>
        <dbReference type="ARBA" id="ARBA00022814"/>
    </source>
</evidence>
<dbReference type="InterPro" id="IPR006027">
    <property type="entry name" value="NusB_RsmB_TIM44"/>
</dbReference>
<keyword evidence="3 6" id="KW-0694">RNA-binding</keyword>
<evidence type="ECO:0000256" key="5">
    <source>
        <dbReference type="ARBA" id="ARBA00023163"/>
    </source>
</evidence>
<dbReference type="EMBL" id="QOUI01000001">
    <property type="protein sequence ID" value="RCK71153.1"/>
    <property type="molecule type" value="Genomic_DNA"/>
</dbReference>
<proteinExistence type="inferred from homology"/>
<evidence type="ECO:0000313" key="10">
    <source>
        <dbReference type="Proteomes" id="UP000252770"/>
    </source>
</evidence>
<dbReference type="InterPro" id="IPR011605">
    <property type="entry name" value="NusB_fam"/>
</dbReference>
<dbReference type="GO" id="GO:0003723">
    <property type="term" value="F:RNA binding"/>
    <property type="evidence" value="ECO:0007669"/>
    <property type="project" value="UniProtKB-UniRule"/>
</dbReference>
<dbReference type="HAMAP" id="MF_00073">
    <property type="entry name" value="NusB"/>
    <property type="match status" value="1"/>
</dbReference>
<feature type="compositionally biased region" description="Basic and acidic residues" evidence="7">
    <location>
        <begin position="157"/>
        <end position="166"/>
    </location>
</feature>
<dbReference type="InterPro" id="IPR035926">
    <property type="entry name" value="NusB-like_sf"/>
</dbReference>
<dbReference type="SUPFAM" id="SSF48013">
    <property type="entry name" value="NusB-like"/>
    <property type="match status" value="1"/>
</dbReference>
<dbReference type="Gene3D" id="1.10.940.10">
    <property type="entry name" value="NusB-like"/>
    <property type="match status" value="1"/>
</dbReference>
<keyword evidence="2 6" id="KW-0889">Transcription antitermination</keyword>
<feature type="domain" description="NusB/RsmB/TIM44" evidence="8">
    <location>
        <begin position="23"/>
        <end position="145"/>
    </location>
</feature>
<dbReference type="GO" id="GO:0031564">
    <property type="term" value="P:transcription antitermination"/>
    <property type="evidence" value="ECO:0007669"/>
    <property type="project" value="UniProtKB-KW"/>
</dbReference>
<organism evidence="9 10">
    <name type="scientific">Desertihabitans brevis</name>
    <dbReference type="NCBI Taxonomy" id="2268447"/>
    <lineage>
        <taxon>Bacteria</taxon>
        <taxon>Bacillati</taxon>
        <taxon>Actinomycetota</taxon>
        <taxon>Actinomycetes</taxon>
        <taxon>Propionibacteriales</taxon>
        <taxon>Propionibacteriaceae</taxon>
        <taxon>Desertihabitans</taxon>
    </lineage>
</organism>
<comment type="function">
    <text evidence="6">Involved in transcription antitermination. Required for transcription of ribosomal RNA (rRNA) genes. Binds specifically to the boxA antiterminator sequence of the ribosomal RNA (rrn) operons.</text>
</comment>
<keyword evidence="10" id="KW-1185">Reference proteome</keyword>
<dbReference type="GO" id="GO:0005829">
    <property type="term" value="C:cytosol"/>
    <property type="evidence" value="ECO:0007669"/>
    <property type="project" value="TreeGrafter"/>
</dbReference>
<feature type="region of interest" description="Disordered" evidence="7">
    <location>
        <begin position="146"/>
        <end position="166"/>
    </location>
</feature>
<dbReference type="AlphaFoldDB" id="A0A367YZ09"/>
<protein>
    <recommendedName>
        <fullName evidence="6">Transcription antitermination protein NusB</fullName>
    </recommendedName>
    <alternativeName>
        <fullName evidence="6">Antitermination factor NusB</fullName>
    </alternativeName>
</protein>
<gene>
    <name evidence="6 9" type="primary">nusB</name>
    <name evidence="9" type="ORF">DT076_01455</name>
</gene>